<dbReference type="Proteomes" id="UP000734823">
    <property type="component" value="Unassembled WGS sequence"/>
</dbReference>
<proteinExistence type="predicted"/>
<dbReference type="EMBL" id="JABVED010000001">
    <property type="protein sequence ID" value="MBC6446178.1"/>
    <property type="molecule type" value="Genomic_DNA"/>
</dbReference>
<evidence type="ECO:0000313" key="2">
    <source>
        <dbReference type="EMBL" id="MBC6446178.1"/>
    </source>
</evidence>
<feature type="signal peptide" evidence="1">
    <location>
        <begin position="1"/>
        <end position="29"/>
    </location>
</feature>
<name>A0ABR7L122_9PSEU</name>
<gene>
    <name evidence="2" type="ORF">GPZ80_03195</name>
</gene>
<dbReference type="RefSeq" id="WP_187218210.1">
    <property type="nucleotide sequence ID" value="NZ_JABVED010000001.1"/>
</dbReference>
<accession>A0ABR7L122</accession>
<sequence length="142" mass="14953">MTTMMRRIATLAAMAAAAMALTGASTAQADTCRTVSTPIRDFTVCGAALNKTNKTMYAATLDGGKQCTVYDTSGHKISNTMKCASHTVKPGKTAGIRDTDAVMFKGDFAINGHNIPGGKWVKVKVAVVCVNPFNTKVRCFGV</sequence>
<protein>
    <submittedName>
        <fullName evidence="2">Uncharacterized protein</fullName>
    </submittedName>
</protein>
<reference evidence="2 3" key="1">
    <citation type="submission" date="2020-06" db="EMBL/GenBank/DDBJ databases">
        <title>Actinokineospora xiongansis sp. nov., isolated from soil of Baiyangdian.</title>
        <authorList>
            <person name="Zhang X."/>
        </authorList>
    </citation>
    <scope>NUCLEOTIDE SEQUENCE [LARGE SCALE GENOMIC DNA]</scope>
    <source>
        <strain evidence="2 3">HBU206404</strain>
    </source>
</reference>
<comment type="caution">
    <text evidence="2">The sequence shown here is derived from an EMBL/GenBank/DDBJ whole genome shotgun (WGS) entry which is preliminary data.</text>
</comment>
<organism evidence="2 3">
    <name type="scientific">Actinokineospora xionganensis</name>
    <dbReference type="NCBI Taxonomy" id="2684470"/>
    <lineage>
        <taxon>Bacteria</taxon>
        <taxon>Bacillati</taxon>
        <taxon>Actinomycetota</taxon>
        <taxon>Actinomycetes</taxon>
        <taxon>Pseudonocardiales</taxon>
        <taxon>Pseudonocardiaceae</taxon>
        <taxon>Actinokineospora</taxon>
    </lineage>
</organism>
<keyword evidence="3" id="KW-1185">Reference proteome</keyword>
<evidence type="ECO:0000256" key="1">
    <source>
        <dbReference type="SAM" id="SignalP"/>
    </source>
</evidence>
<keyword evidence="1" id="KW-0732">Signal</keyword>
<evidence type="ECO:0000313" key="3">
    <source>
        <dbReference type="Proteomes" id="UP000734823"/>
    </source>
</evidence>
<feature type="chain" id="PRO_5046228542" evidence="1">
    <location>
        <begin position="30"/>
        <end position="142"/>
    </location>
</feature>